<protein>
    <recommendedName>
        <fullName evidence="5">MBG domain-containing protein</fullName>
    </recommendedName>
</protein>
<sequence length="1227" mass="133432">MIMHRFKRMLAGIMATLLVLQCAPYATLAEEMAAPTAQSESGGTAPDQVDDLAAVPVEEQETGDSSTTQQPESAADNTEQTEDLTTEQPESAVDNTELTEDSTVQQPAATTDNNTELTEDSTVQQPVAESDESNSLGQQPAAVSELSDRAADTKAATVELQDGTAVIPQGSDLETVNQILFEALVVNKDQVNPEDLEWEYECKATAGLIFSNTAWGSVDGFTSTKNHIEYTHPALANNKNEAYPVRLKGQEDITVTLHKVDKNTASIELNEGVSVALPYKDDLSVDYAALKQELFDKLVASSTPSLTVDDVTITYYAEVATGAWGSWGKDWAPLEGGKVDGLTYPAISAGECDIKITYAGTTEYYGTEAQGKVTINERGKAPYALKETPDPVVLAVDENMGVDYEAVRSAIFNAVVDSSEVLTAENVTITYYTKALTDADAKYVALEGEKGSVLSWPAISAGTQRVRISWPGNQQYAPTTIDATVTVTEREKAPYELKETPDAVVLAVDENLDVDYEAVRSAIFNAVVDSSEVLTAENVTITYYTKALTDADAKYVALEGEKGSVLSWPAISAGTQKVRISWPGNQQYAPTTIDATVTVTEREKAPYELKETPDAVVLAVDENLDVDYEAVRSAIFNAVVDSSEVLTAENVTITYYTKALTDADAKYVALEGEKGSVLSWPAISAGTQKVRISWPGNQQYAPTTVEVSVNVLDREQLQFELNDGPYEVGLVFNDEQDYDYSATAAAIYNAVVSSTSPLSLSAEDVTVEYSADKTGITNNFRPLDQDVVSGLLQFGVGEWKIRISWPGNREYRGNSVTVTVNVTDNRLASSVALKSGVSFTYNMDPAVMKQEIFDYVIDWDNSTLPARETLDLDDFTIEYQAKLTDMESGVDLGLGDLGDLGDLIGDKVLTQWVPIEGKTYEVNGTVLGQYPSMGAGEAQAIRVSYKGNAEYRPSEEAESTVTVNKAKVSVTVHSTNIYADQQVPADFITMNPADKFDVYTIYAGTTSNVTTAIYLDLPDRYTNTAFLKILDPLMEKIYGKSFTQVMNDGMTLGELRDLFNTQELLDLLDKLNIDTGTFGQIMTVINKLPSVTDNLRVSFGTPNRAGLYTVGAVTDSKNYETGVGVGFLLVKMRLSGTKLTWQQDITGKMTVEQAKNFNFKAILSYNGDVSIDQSGVHYLYSGFTSKWRIYSSTTTPPTEPGSYVMTVCILGGNHFALPITRTFTITK</sequence>
<evidence type="ECO:0000256" key="2">
    <source>
        <dbReference type="SAM" id="SignalP"/>
    </source>
</evidence>
<evidence type="ECO:0000313" key="3">
    <source>
        <dbReference type="EMBL" id="EFB75258.1"/>
    </source>
</evidence>
<name>D1PPR1_9FIRM</name>
<dbReference type="eggNOG" id="ENOG502ZANX">
    <property type="taxonomic scope" value="Bacteria"/>
</dbReference>
<keyword evidence="4" id="KW-1185">Reference proteome</keyword>
<feature type="compositionally biased region" description="Polar residues" evidence="1">
    <location>
        <begin position="86"/>
        <end position="138"/>
    </location>
</feature>
<feature type="chain" id="PRO_5003026503" description="MBG domain-containing protein" evidence="2">
    <location>
        <begin position="29"/>
        <end position="1227"/>
    </location>
</feature>
<dbReference type="HOGENOM" id="CLU_296113_0_0_9"/>
<feature type="compositionally biased region" description="Polar residues" evidence="1">
    <location>
        <begin position="63"/>
        <end position="78"/>
    </location>
</feature>
<dbReference type="EMBL" id="ACBY02000029">
    <property type="protein sequence ID" value="EFB75258.1"/>
    <property type="molecule type" value="Genomic_DNA"/>
</dbReference>
<accession>D1PPR1</accession>
<gene>
    <name evidence="3" type="ORF">SUBVAR_06379</name>
</gene>
<evidence type="ECO:0000313" key="4">
    <source>
        <dbReference type="Proteomes" id="UP000003438"/>
    </source>
</evidence>
<dbReference type="AlphaFoldDB" id="D1PPR1"/>
<comment type="caution">
    <text evidence="3">The sequence shown here is derived from an EMBL/GenBank/DDBJ whole genome shotgun (WGS) entry which is preliminary data.</text>
</comment>
<keyword evidence="2" id="KW-0732">Signal</keyword>
<feature type="signal peptide" evidence="2">
    <location>
        <begin position="1"/>
        <end position="28"/>
    </location>
</feature>
<feature type="region of interest" description="Disordered" evidence="1">
    <location>
        <begin position="57"/>
        <end position="150"/>
    </location>
</feature>
<reference evidence="3" key="1">
    <citation type="submission" date="2009-12" db="EMBL/GenBank/DDBJ databases">
        <authorList>
            <person name="Weinstock G."/>
            <person name="Sodergren E."/>
            <person name="Clifton S."/>
            <person name="Fulton L."/>
            <person name="Fulton B."/>
            <person name="Courtney L."/>
            <person name="Fronick C."/>
            <person name="Harrison M."/>
            <person name="Strong C."/>
            <person name="Farmer C."/>
            <person name="Delahaunty K."/>
            <person name="Markovic C."/>
            <person name="Hall O."/>
            <person name="Minx P."/>
            <person name="Tomlinson C."/>
            <person name="Mitreva M."/>
            <person name="Nelson J."/>
            <person name="Hou S."/>
            <person name="Wollam A."/>
            <person name="Pepin K.H."/>
            <person name="Johnson M."/>
            <person name="Bhonagiri V."/>
            <person name="Nash W.E."/>
            <person name="Warren W."/>
            <person name="Chinwalla A."/>
            <person name="Mardis E.R."/>
            <person name="Wilson R.K."/>
        </authorList>
    </citation>
    <scope>NUCLEOTIDE SEQUENCE [LARGE SCALE GENOMIC DNA]</scope>
    <source>
        <strain evidence="3">DSM 15176</strain>
    </source>
</reference>
<evidence type="ECO:0008006" key="5">
    <source>
        <dbReference type="Google" id="ProtNLM"/>
    </source>
</evidence>
<organism evidence="3 4">
    <name type="scientific">Subdoligranulum variabile DSM 15176</name>
    <dbReference type="NCBI Taxonomy" id="411471"/>
    <lineage>
        <taxon>Bacteria</taxon>
        <taxon>Bacillati</taxon>
        <taxon>Bacillota</taxon>
        <taxon>Clostridia</taxon>
        <taxon>Eubacteriales</taxon>
        <taxon>Oscillospiraceae</taxon>
        <taxon>Subdoligranulum</taxon>
    </lineage>
</organism>
<proteinExistence type="predicted"/>
<dbReference type="Proteomes" id="UP000003438">
    <property type="component" value="Unassembled WGS sequence"/>
</dbReference>
<evidence type="ECO:0000256" key="1">
    <source>
        <dbReference type="SAM" id="MobiDB-lite"/>
    </source>
</evidence>